<dbReference type="Proteomes" id="UP000540506">
    <property type="component" value="Unassembled WGS sequence"/>
</dbReference>
<dbReference type="PANTHER" id="PTHR21621:SF0">
    <property type="entry name" value="BETA-CITRYLGLUTAMATE SYNTHASE B-RELATED"/>
    <property type="match status" value="1"/>
</dbReference>
<reference evidence="6 7" key="1">
    <citation type="submission" date="2020-08" db="EMBL/GenBank/DDBJ databases">
        <title>Sequencing the genomes of 1000 actinobacteria strains.</title>
        <authorList>
            <person name="Klenk H.-P."/>
        </authorList>
    </citation>
    <scope>NUCLEOTIDE SEQUENCE [LARGE SCALE GENOMIC DNA]</scope>
    <source>
        <strain evidence="6 7">DSM 41654</strain>
    </source>
</reference>
<dbReference type="InterPro" id="IPR011761">
    <property type="entry name" value="ATP-grasp"/>
</dbReference>
<evidence type="ECO:0000256" key="4">
    <source>
        <dbReference type="PROSITE-ProRule" id="PRU00409"/>
    </source>
</evidence>
<name>A0A7W7VSE9_KITKI</name>
<sequence length="315" mass="33109">MTSSSTPDTSKAPQRRYTADLWLLVGSGLDGRWVTGELVDAFTRAFGQRCAVVRTSDLLLGVRDGRLTLRDLDGRPVATPRVVYARLISTSLSTDREITLLRQLAAMGTVLVNPIDGVLGCANKFWQLQQLVAAGLPVPDTHTYVDAPLGEVLRAGVPEPCIVKSVRGSHGDQVFLAPSGALLGEIHGSLRTEAPYLFQRYVAHSHGRDLRVVVVDGRAVAAEVRCAVDGGVRANLALGGSATLCLGLHPAGEALAVRAAAAMGLAVAGVDLLFEADGGFTVCEVNANVAWREHMSKQVTPAVVAACAMRLGAAA</sequence>
<dbReference type="InterPro" id="IPR004666">
    <property type="entry name" value="Rp_bS6_RimK/Lys_biosynth_LsyX"/>
</dbReference>
<dbReference type="RefSeq" id="WP_184933462.1">
    <property type="nucleotide sequence ID" value="NZ_JACHJV010000001.1"/>
</dbReference>
<dbReference type="Gene3D" id="3.30.470.20">
    <property type="entry name" value="ATP-grasp fold, B domain"/>
    <property type="match status" value="1"/>
</dbReference>
<comment type="caution">
    <text evidence="6">The sequence shown here is derived from an EMBL/GenBank/DDBJ whole genome shotgun (WGS) entry which is preliminary data.</text>
</comment>
<evidence type="ECO:0000256" key="3">
    <source>
        <dbReference type="ARBA" id="ARBA00022840"/>
    </source>
</evidence>
<accession>A0A7W7VSE9</accession>
<dbReference type="PANTHER" id="PTHR21621">
    <property type="entry name" value="RIBOSOMAL PROTEIN S6 MODIFICATION PROTEIN"/>
    <property type="match status" value="1"/>
</dbReference>
<dbReference type="Gene3D" id="3.40.50.20">
    <property type="match status" value="1"/>
</dbReference>
<dbReference type="AlphaFoldDB" id="A0A7W7VSE9"/>
<dbReference type="EMBL" id="JACHJV010000001">
    <property type="protein sequence ID" value="MBB4921072.1"/>
    <property type="molecule type" value="Genomic_DNA"/>
</dbReference>
<dbReference type="PROSITE" id="PS50975">
    <property type="entry name" value="ATP_GRASP"/>
    <property type="match status" value="1"/>
</dbReference>
<evidence type="ECO:0000313" key="6">
    <source>
        <dbReference type="EMBL" id="MBB4921072.1"/>
    </source>
</evidence>
<organism evidence="6 7">
    <name type="scientific">Kitasatospora kifunensis</name>
    <name type="common">Streptomyces kifunensis</name>
    <dbReference type="NCBI Taxonomy" id="58351"/>
    <lineage>
        <taxon>Bacteria</taxon>
        <taxon>Bacillati</taxon>
        <taxon>Actinomycetota</taxon>
        <taxon>Actinomycetes</taxon>
        <taxon>Kitasatosporales</taxon>
        <taxon>Streptomycetaceae</taxon>
        <taxon>Kitasatospora</taxon>
    </lineage>
</organism>
<proteinExistence type="predicted"/>
<evidence type="ECO:0000256" key="1">
    <source>
        <dbReference type="ARBA" id="ARBA00022723"/>
    </source>
</evidence>
<dbReference type="SUPFAM" id="SSF56059">
    <property type="entry name" value="Glutathione synthetase ATP-binding domain-like"/>
    <property type="match status" value="1"/>
</dbReference>
<keyword evidence="3 4" id="KW-0067">ATP-binding</keyword>
<dbReference type="Pfam" id="PF08443">
    <property type="entry name" value="RimK"/>
    <property type="match status" value="1"/>
</dbReference>
<keyword evidence="1" id="KW-0479">Metal-binding</keyword>
<feature type="domain" description="ATP-grasp" evidence="5">
    <location>
        <begin position="128"/>
        <end position="313"/>
    </location>
</feature>
<keyword evidence="7" id="KW-1185">Reference proteome</keyword>
<dbReference type="GO" id="GO:0005524">
    <property type="term" value="F:ATP binding"/>
    <property type="evidence" value="ECO:0007669"/>
    <property type="project" value="UniProtKB-UniRule"/>
</dbReference>
<dbReference type="GO" id="GO:0072590">
    <property type="term" value="F:N-acetyl-L-aspartate-L-glutamate ligase activity"/>
    <property type="evidence" value="ECO:0007669"/>
    <property type="project" value="TreeGrafter"/>
</dbReference>
<evidence type="ECO:0000313" key="7">
    <source>
        <dbReference type="Proteomes" id="UP000540506"/>
    </source>
</evidence>
<dbReference type="GO" id="GO:0046872">
    <property type="term" value="F:metal ion binding"/>
    <property type="evidence" value="ECO:0007669"/>
    <property type="project" value="UniProtKB-KW"/>
</dbReference>
<keyword evidence="6" id="KW-0436">Ligase</keyword>
<evidence type="ECO:0000259" key="5">
    <source>
        <dbReference type="PROSITE" id="PS50975"/>
    </source>
</evidence>
<evidence type="ECO:0000256" key="2">
    <source>
        <dbReference type="ARBA" id="ARBA00022741"/>
    </source>
</evidence>
<keyword evidence="2 4" id="KW-0547">Nucleotide-binding</keyword>
<dbReference type="GO" id="GO:0005737">
    <property type="term" value="C:cytoplasm"/>
    <property type="evidence" value="ECO:0007669"/>
    <property type="project" value="TreeGrafter"/>
</dbReference>
<gene>
    <name evidence="6" type="ORF">FHR34_000065</name>
</gene>
<dbReference type="NCBIfam" id="TIGR00768">
    <property type="entry name" value="rimK_fam"/>
    <property type="match status" value="1"/>
</dbReference>
<dbReference type="InterPro" id="IPR013651">
    <property type="entry name" value="ATP-grasp_RimK-type"/>
</dbReference>
<protein>
    <submittedName>
        <fullName evidence="6">RimK family alpha-L-glutamate ligase</fullName>
    </submittedName>
</protein>